<evidence type="ECO:0000313" key="4">
    <source>
        <dbReference type="EMBL" id="BCX46878.1"/>
    </source>
</evidence>
<name>A0ABM7R9S5_9BACT</name>
<dbReference type="SUPFAM" id="SSF52266">
    <property type="entry name" value="SGNH hydrolase"/>
    <property type="match status" value="1"/>
</dbReference>
<gene>
    <name evidence="4" type="ORF">HAHE_07860</name>
</gene>
<evidence type="ECO:0000259" key="3">
    <source>
        <dbReference type="Pfam" id="PF13472"/>
    </source>
</evidence>
<reference evidence="4 5" key="1">
    <citation type="submission" date="2021-06" db="EMBL/GenBank/DDBJ databases">
        <title>Complete genome of Haloferula helveola possessing various polysaccharide degrading enzymes.</title>
        <authorList>
            <person name="Takami H."/>
            <person name="Huang C."/>
            <person name="Hamasaki K."/>
        </authorList>
    </citation>
    <scope>NUCLEOTIDE SEQUENCE [LARGE SCALE GENOMIC DNA]</scope>
    <source>
        <strain evidence="4 5">CN-1</strain>
    </source>
</reference>
<dbReference type="Pfam" id="PF13472">
    <property type="entry name" value="Lipase_GDSL_2"/>
    <property type="match status" value="1"/>
</dbReference>
<evidence type="ECO:0000256" key="2">
    <source>
        <dbReference type="ARBA" id="ARBA00022801"/>
    </source>
</evidence>
<dbReference type="InterPro" id="IPR036514">
    <property type="entry name" value="SGNH_hydro_sf"/>
</dbReference>
<proteinExistence type="inferred from homology"/>
<keyword evidence="2" id="KW-0378">Hydrolase</keyword>
<dbReference type="PANTHER" id="PTHR43695">
    <property type="entry name" value="PUTATIVE (AFU_ORTHOLOGUE AFUA_2G17250)-RELATED"/>
    <property type="match status" value="1"/>
</dbReference>
<protein>
    <submittedName>
        <fullName evidence="4">Esterase/rhamnogalacturonan acetylesterase</fullName>
    </submittedName>
</protein>
<organism evidence="4 5">
    <name type="scientific">Haloferula helveola</name>
    <dbReference type="NCBI Taxonomy" id="490095"/>
    <lineage>
        <taxon>Bacteria</taxon>
        <taxon>Pseudomonadati</taxon>
        <taxon>Verrucomicrobiota</taxon>
        <taxon>Verrucomicrobiia</taxon>
        <taxon>Verrucomicrobiales</taxon>
        <taxon>Verrucomicrobiaceae</taxon>
        <taxon>Haloferula</taxon>
    </lineage>
</organism>
<keyword evidence="5" id="KW-1185">Reference proteome</keyword>
<feature type="domain" description="SGNH hydrolase-type esterase" evidence="3">
    <location>
        <begin position="20"/>
        <end position="196"/>
    </location>
</feature>
<accession>A0ABM7R9S5</accession>
<dbReference type="CDD" id="cd01821">
    <property type="entry name" value="Rhamnogalacturan_acetylesterase_like"/>
    <property type="match status" value="1"/>
</dbReference>
<evidence type="ECO:0000256" key="1">
    <source>
        <dbReference type="ARBA" id="ARBA00008668"/>
    </source>
</evidence>
<dbReference type="EMBL" id="AP024702">
    <property type="protein sequence ID" value="BCX46878.1"/>
    <property type="molecule type" value="Genomic_DNA"/>
</dbReference>
<dbReference type="Gene3D" id="3.40.50.1110">
    <property type="entry name" value="SGNH hydrolase"/>
    <property type="match status" value="1"/>
</dbReference>
<sequence>MMWVTLGILHADAPIKIGLIGDSTVAQQSGWGPAFAKCFADGVEVHNHAVNGATLDSLSKRLDKLLALKPDYVLIQFGHNDQKRYDTQAYSAKLKSYIERVQAAEVTPIVLSSVVRRTFDEDGQIVQGIAKTPKFTFNASLTEYAKAAGTTAKRMEVNFIDLHHISMEHHNRIGPEESHTYDFKEGDSTHFNAKGGKAIAALIVPELVAIVPELKAHLR</sequence>
<comment type="similarity">
    <text evidence="1">Belongs to the 'GDSL' lipolytic enzyme family.</text>
</comment>
<dbReference type="Proteomes" id="UP001374893">
    <property type="component" value="Chromosome"/>
</dbReference>
<dbReference type="InterPro" id="IPR037459">
    <property type="entry name" value="RhgT-like"/>
</dbReference>
<dbReference type="InterPro" id="IPR013830">
    <property type="entry name" value="SGNH_hydro"/>
</dbReference>
<evidence type="ECO:0000313" key="5">
    <source>
        <dbReference type="Proteomes" id="UP001374893"/>
    </source>
</evidence>
<dbReference type="PANTHER" id="PTHR43695:SF1">
    <property type="entry name" value="RHAMNOGALACTURONAN ACETYLESTERASE"/>
    <property type="match status" value="1"/>
</dbReference>